<protein>
    <recommendedName>
        <fullName evidence="4">Methyltransferase</fullName>
        <ecNumber evidence="4">2.1.1.-</ecNumber>
    </recommendedName>
</protein>
<evidence type="ECO:0000313" key="8">
    <source>
        <dbReference type="Proteomes" id="UP000003111"/>
    </source>
</evidence>
<name>E2S842_9ACTN</name>
<dbReference type="EC" id="2.1.1.-" evidence="4"/>
<dbReference type="PROSITE" id="PS00092">
    <property type="entry name" value="N6_MTASE"/>
    <property type="match status" value="1"/>
</dbReference>
<dbReference type="InterPro" id="IPR029063">
    <property type="entry name" value="SAM-dependent_MTases_sf"/>
</dbReference>
<dbReference type="HOGENOM" id="CLU_024927_11_0_11"/>
<comment type="caution">
    <text evidence="7">The sequence shown here is derived from an EMBL/GenBank/DDBJ whole genome shotgun (WGS) entry which is preliminary data.</text>
</comment>
<keyword evidence="2" id="KW-0489">Methyltransferase</keyword>
<dbReference type="PANTHER" id="PTHR13370:SF3">
    <property type="entry name" value="TRNA (GUANINE(10)-N2)-METHYLTRANSFERASE HOMOLOG"/>
    <property type="match status" value="1"/>
</dbReference>
<evidence type="ECO:0000256" key="4">
    <source>
        <dbReference type="RuleBase" id="RU362026"/>
    </source>
</evidence>
<evidence type="ECO:0000259" key="6">
    <source>
        <dbReference type="Pfam" id="PF01555"/>
    </source>
</evidence>
<dbReference type="GO" id="GO:0008170">
    <property type="term" value="F:N-methyltransferase activity"/>
    <property type="evidence" value="ECO:0007669"/>
    <property type="project" value="InterPro"/>
</dbReference>
<dbReference type="GO" id="GO:0005737">
    <property type="term" value="C:cytoplasm"/>
    <property type="evidence" value="ECO:0007669"/>
    <property type="project" value="TreeGrafter"/>
</dbReference>
<accession>E2S842</accession>
<feature type="compositionally biased region" description="Basic and acidic residues" evidence="5">
    <location>
        <begin position="1"/>
        <end position="10"/>
    </location>
</feature>
<comment type="similarity">
    <text evidence="1 4">Belongs to the N(4)/N(6)-methyltransferase family.</text>
</comment>
<reference evidence="7" key="1">
    <citation type="submission" date="2010-08" db="EMBL/GenBank/DDBJ databases">
        <authorList>
            <person name="Muzny D."/>
            <person name="Qin X."/>
            <person name="Buhay C."/>
            <person name="Dugan-Rocha S."/>
            <person name="Ding Y."/>
            <person name="Chen G."/>
            <person name="Hawes A."/>
            <person name="Holder M."/>
            <person name="Jhangiani S."/>
            <person name="Johnson A."/>
            <person name="Khan Z."/>
            <person name="Li Z."/>
            <person name="Liu W."/>
            <person name="Liu X."/>
            <person name="Perez L."/>
            <person name="Shen H."/>
            <person name="Wang Q."/>
            <person name="Watt J."/>
            <person name="Xi L."/>
            <person name="Xin Y."/>
            <person name="Zhou J."/>
            <person name="Deng J."/>
            <person name="Jiang H."/>
            <person name="Liu Y."/>
            <person name="Qu J."/>
            <person name="Song X.-Z."/>
            <person name="Zhang L."/>
            <person name="Villasana D."/>
            <person name="Johnson A."/>
            <person name="Liu J."/>
            <person name="Liyanage D."/>
            <person name="Lorensuhewa L."/>
            <person name="Robinson T."/>
            <person name="Song A."/>
            <person name="Song B.-B."/>
            <person name="Dinh H."/>
            <person name="Thornton R."/>
            <person name="Coyle M."/>
            <person name="Francisco L."/>
            <person name="Jackson L."/>
            <person name="Javaid M."/>
            <person name="Korchina V."/>
            <person name="Kovar C."/>
            <person name="Mata R."/>
            <person name="Mathew T."/>
            <person name="Ngo R."/>
            <person name="Nguyen L."/>
            <person name="Nguyen N."/>
            <person name="Okwuonu G."/>
            <person name="Ongeri F."/>
            <person name="Pham C."/>
            <person name="Simmons D."/>
            <person name="Wilczek-Boney K."/>
            <person name="Hale W."/>
            <person name="Jakkamsetti A."/>
            <person name="Pham P."/>
            <person name="Ruth R."/>
            <person name="San Lucas F."/>
            <person name="Warren J."/>
            <person name="Zhang J."/>
            <person name="Zhao Z."/>
            <person name="Zhou C."/>
            <person name="Zhu D."/>
            <person name="Lee S."/>
            <person name="Bess C."/>
            <person name="Blankenburg K."/>
            <person name="Forbes L."/>
            <person name="Fu Q."/>
            <person name="Gubbala S."/>
            <person name="Hirani K."/>
            <person name="Jayaseelan J.C."/>
            <person name="Lara F."/>
            <person name="Munidasa M."/>
            <person name="Palculict T."/>
            <person name="Patil S."/>
            <person name="Pu L.-L."/>
            <person name="Saada N."/>
            <person name="Tang L."/>
            <person name="Weissenberger G."/>
            <person name="Zhu Y."/>
            <person name="Hemphill L."/>
            <person name="Shang Y."/>
            <person name="Youmans B."/>
            <person name="Ayvaz T."/>
            <person name="Ross M."/>
            <person name="Santibanez J."/>
            <person name="Aqrawi P."/>
            <person name="Gross S."/>
            <person name="Joshi V."/>
            <person name="Fowler G."/>
            <person name="Nazareth L."/>
            <person name="Reid J."/>
            <person name="Worley K."/>
            <person name="Petrosino J."/>
            <person name="Highlander S."/>
            <person name="Gibbs R."/>
        </authorList>
    </citation>
    <scope>NUCLEOTIDE SEQUENCE [LARGE SCALE GENOMIC DNA]</scope>
    <source>
        <strain evidence="7">DSM 15272</strain>
    </source>
</reference>
<evidence type="ECO:0000256" key="5">
    <source>
        <dbReference type="SAM" id="MobiDB-lite"/>
    </source>
</evidence>
<dbReference type="EMBL" id="ACLF03000002">
    <property type="protein sequence ID" value="EFQ84347.1"/>
    <property type="molecule type" value="Genomic_DNA"/>
</dbReference>
<feature type="domain" description="DNA methylase N-4/N-6" evidence="6">
    <location>
        <begin position="38"/>
        <end position="335"/>
    </location>
</feature>
<keyword evidence="3" id="KW-0808">Transferase</keyword>
<dbReference type="Pfam" id="PF01555">
    <property type="entry name" value="N6_N4_Mtase"/>
    <property type="match status" value="1"/>
</dbReference>
<dbReference type="eggNOG" id="COG0863">
    <property type="taxonomic scope" value="Bacteria"/>
</dbReference>
<dbReference type="SUPFAM" id="SSF53335">
    <property type="entry name" value="S-adenosyl-L-methionine-dependent methyltransferases"/>
    <property type="match status" value="1"/>
</dbReference>
<dbReference type="InterPro" id="IPR001091">
    <property type="entry name" value="RM_Methyltransferase"/>
</dbReference>
<dbReference type="PANTHER" id="PTHR13370">
    <property type="entry name" value="RNA METHYLASE-RELATED"/>
    <property type="match status" value="1"/>
</dbReference>
<dbReference type="REBASE" id="30138">
    <property type="entry name" value="M.Ama15272ORF10199P"/>
</dbReference>
<dbReference type="Proteomes" id="UP000003111">
    <property type="component" value="Unassembled WGS sequence"/>
</dbReference>
<dbReference type="OrthoDB" id="9773060at2"/>
<gene>
    <name evidence="7" type="ORF">HMPREF0063_10199</name>
</gene>
<dbReference type="AlphaFoldDB" id="E2S842"/>
<dbReference type="GO" id="GO:0032259">
    <property type="term" value="P:methylation"/>
    <property type="evidence" value="ECO:0007669"/>
    <property type="project" value="UniProtKB-KW"/>
</dbReference>
<dbReference type="RefSeq" id="WP_007079081.1">
    <property type="nucleotide sequence ID" value="NZ_CM001024.1"/>
</dbReference>
<dbReference type="STRING" id="585531.HMPREF0063_10199"/>
<dbReference type="Gene3D" id="3.40.50.150">
    <property type="entry name" value="Vaccinia Virus protein VP39"/>
    <property type="match status" value="1"/>
</dbReference>
<dbReference type="InterPro" id="IPR002941">
    <property type="entry name" value="DNA_methylase_N4/N6"/>
</dbReference>
<sequence>MTLHSEHDLTAHPTPNAPVTVRHGNAFDLLRELPDASVDAVVTDPPYGIATPPGLKALHGRQVTCRTCGDTTAPTWVLCQTCLDIQRDVLLTEPSMLGHVAPNAHTTGTHTRGLADCDPGLLQRWAELLGTQLLRVLKPGGHALLFGAPKTSHRVTTGLENAGFDVRDQITWIHQGAGARSTGILAVQSELIAVVRRPMIGTRAMNHDLFGTGVLNTAGAASLAELPTTPTNVVAGEPGPDVFARAQQMLHDTVAFPPAVVCKKATKGERTFTSGTHPTVKPLALMRYLVELATPPGGTVLDPFAGSGTTVEAAIVQGRPVIAFEADSAYLPLITERITRTAAA</sequence>
<evidence type="ECO:0000313" key="7">
    <source>
        <dbReference type="EMBL" id="EFQ84347.1"/>
    </source>
</evidence>
<feature type="region of interest" description="Disordered" evidence="5">
    <location>
        <begin position="1"/>
        <end position="20"/>
    </location>
</feature>
<dbReference type="InterPro" id="IPR002052">
    <property type="entry name" value="DNA_methylase_N6_adenine_CS"/>
</dbReference>
<evidence type="ECO:0000256" key="1">
    <source>
        <dbReference type="ARBA" id="ARBA00006594"/>
    </source>
</evidence>
<evidence type="ECO:0000256" key="3">
    <source>
        <dbReference type="ARBA" id="ARBA00022679"/>
    </source>
</evidence>
<dbReference type="GO" id="GO:0003677">
    <property type="term" value="F:DNA binding"/>
    <property type="evidence" value="ECO:0007669"/>
    <property type="project" value="InterPro"/>
</dbReference>
<proteinExistence type="inferred from homology"/>
<organism evidence="7 8">
    <name type="scientific">Aeromicrobium marinum DSM 15272</name>
    <dbReference type="NCBI Taxonomy" id="585531"/>
    <lineage>
        <taxon>Bacteria</taxon>
        <taxon>Bacillati</taxon>
        <taxon>Actinomycetota</taxon>
        <taxon>Actinomycetes</taxon>
        <taxon>Propionibacteriales</taxon>
        <taxon>Nocardioidaceae</taxon>
        <taxon>Aeromicrobium</taxon>
    </lineage>
</organism>
<evidence type="ECO:0000256" key="2">
    <source>
        <dbReference type="ARBA" id="ARBA00022603"/>
    </source>
</evidence>
<keyword evidence="8" id="KW-1185">Reference proteome</keyword>
<dbReference type="PRINTS" id="PR00508">
    <property type="entry name" value="S21N4MTFRASE"/>
</dbReference>